<reference evidence="4" key="1">
    <citation type="submission" date="2020-02" db="EMBL/GenBank/DDBJ databases">
        <authorList>
            <person name="Meier V. D."/>
        </authorList>
    </citation>
    <scope>NUCLEOTIDE SEQUENCE</scope>
    <source>
        <strain evidence="4">AVDCRST_MAG19</strain>
    </source>
</reference>
<feature type="region of interest" description="Disordered" evidence="1">
    <location>
        <begin position="90"/>
        <end position="119"/>
    </location>
</feature>
<evidence type="ECO:0000313" key="4">
    <source>
        <dbReference type="EMBL" id="CAA9547119.1"/>
    </source>
</evidence>
<accession>A0A6J4UFI2</accession>
<dbReference type="EMBL" id="CADCWL010000019">
    <property type="protein sequence ID" value="CAA9547119.1"/>
    <property type="molecule type" value="Genomic_DNA"/>
</dbReference>
<keyword evidence="2" id="KW-1133">Transmembrane helix</keyword>
<dbReference type="AlphaFoldDB" id="A0A6J4UFI2"/>
<gene>
    <name evidence="4" type="ORF">AVDCRST_MAG19-459</name>
</gene>
<evidence type="ECO:0008006" key="5">
    <source>
        <dbReference type="Google" id="ProtNLM"/>
    </source>
</evidence>
<organism evidence="4">
    <name type="scientific">uncultured Thermomicrobiales bacterium</name>
    <dbReference type="NCBI Taxonomy" id="1645740"/>
    <lineage>
        <taxon>Bacteria</taxon>
        <taxon>Pseudomonadati</taxon>
        <taxon>Thermomicrobiota</taxon>
        <taxon>Thermomicrobia</taxon>
        <taxon>Thermomicrobiales</taxon>
        <taxon>environmental samples</taxon>
    </lineage>
</organism>
<keyword evidence="2" id="KW-0472">Membrane</keyword>
<keyword evidence="2" id="KW-0812">Transmembrane</keyword>
<proteinExistence type="predicted"/>
<feature type="chain" id="PRO_5026849723" description="Gram-positive cocci surface proteins LPxTG domain-containing protein" evidence="3">
    <location>
        <begin position="25"/>
        <end position="150"/>
    </location>
</feature>
<evidence type="ECO:0000256" key="1">
    <source>
        <dbReference type="SAM" id="MobiDB-lite"/>
    </source>
</evidence>
<protein>
    <recommendedName>
        <fullName evidence="5">Gram-positive cocci surface proteins LPxTG domain-containing protein</fullName>
    </recommendedName>
</protein>
<evidence type="ECO:0000256" key="2">
    <source>
        <dbReference type="SAM" id="Phobius"/>
    </source>
</evidence>
<feature type="compositionally biased region" description="Pro residues" evidence="1">
    <location>
        <begin position="92"/>
        <end position="107"/>
    </location>
</feature>
<evidence type="ECO:0000256" key="3">
    <source>
        <dbReference type="SAM" id="SignalP"/>
    </source>
</evidence>
<feature type="signal peptide" evidence="3">
    <location>
        <begin position="1"/>
        <end position="24"/>
    </location>
</feature>
<sequence>MRTSFMTIVAALLLSFGLVTGVGAQTDIVETETGTTVTAGDVSATANNDGTNSATAGDATAVDDDCTDTATAGDAVAVDEDEECEVVTVNPTPRPAVPAAPAAPKPAAPTNLPRTGIGSDAGTSAASMLLAVLGVAAMGAAGVAARVRKG</sequence>
<keyword evidence="3" id="KW-0732">Signal</keyword>
<feature type="transmembrane region" description="Helical" evidence="2">
    <location>
        <begin position="125"/>
        <end position="145"/>
    </location>
</feature>
<name>A0A6J4UFI2_9BACT</name>